<keyword evidence="3" id="KW-1185">Reference proteome</keyword>
<dbReference type="AlphaFoldDB" id="A0A1V2URV4"/>
<accession>A0A1V2URV4</accession>
<keyword evidence="1" id="KW-0732">Signal</keyword>
<name>A0A1V2URV4_9GAMM</name>
<dbReference type="Proteomes" id="UP000189376">
    <property type="component" value="Unassembled WGS sequence"/>
</dbReference>
<protein>
    <submittedName>
        <fullName evidence="2">Uncharacterized protein</fullName>
    </submittedName>
</protein>
<dbReference type="EMBL" id="LFZS01000017">
    <property type="protein sequence ID" value="ONN52700.1"/>
    <property type="molecule type" value="Genomic_DNA"/>
</dbReference>
<reference evidence="2 3" key="1">
    <citation type="submission" date="2015-07" db="EMBL/GenBank/DDBJ databases">
        <title>Acinetobacter yuneri, a novel member of Acinetobacter calcoaceticus-Acinetobacter baumannii complex isolated from clinical specimen.</title>
        <authorList>
            <person name="Yu Y."/>
        </authorList>
    </citation>
    <scope>NUCLEOTIDE SEQUENCE [LARGE SCALE GENOMIC DNA]</scope>
    <source>
        <strain evidence="2 3">A362</strain>
    </source>
</reference>
<evidence type="ECO:0000256" key="1">
    <source>
        <dbReference type="SAM" id="SignalP"/>
    </source>
</evidence>
<proteinExistence type="predicted"/>
<feature type="signal peptide" evidence="1">
    <location>
        <begin position="1"/>
        <end position="22"/>
    </location>
</feature>
<comment type="caution">
    <text evidence="2">The sequence shown here is derived from an EMBL/GenBank/DDBJ whole genome shotgun (WGS) entry which is preliminary data.</text>
</comment>
<organism evidence="2 3">
    <name type="scientific">Acinetobacter genomosp. 33YU</name>
    <dbReference type="NCBI Taxonomy" id="1675530"/>
    <lineage>
        <taxon>Bacteria</taxon>
        <taxon>Pseudomonadati</taxon>
        <taxon>Pseudomonadota</taxon>
        <taxon>Gammaproteobacteria</taxon>
        <taxon>Moraxellales</taxon>
        <taxon>Moraxellaceae</taxon>
        <taxon>Acinetobacter</taxon>
    </lineage>
</organism>
<gene>
    <name evidence="2" type="ORF">AC058_15960</name>
</gene>
<dbReference type="RefSeq" id="WP_005006221.1">
    <property type="nucleotide sequence ID" value="NZ_LFZS01000017.1"/>
</dbReference>
<feature type="chain" id="PRO_5010706567" evidence="1">
    <location>
        <begin position="23"/>
        <end position="281"/>
    </location>
</feature>
<evidence type="ECO:0000313" key="2">
    <source>
        <dbReference type="EMBL" id="ONN52700.1"/>
    </source>
</evidence>
<evidence type="ECO:0000313" key="3">
    <source>
        <dbReference type="Proteomes" id="UP000189376"/>
    </source>
</evidence>
<sequence>MKLLKTAMVGILGTVIAHTAFAYDDVPTPNPNFKEAYVGLLTPSKNFNVVAGGLTPEISEYKLSDSYFENNSNQRYKATAHLYQQMNTRQRAMYLLVQHTAYLNDIFYPQRNPLVNPNVSDEQLNVEPALNKLQSLRTDKDIVENVVDRETMLQVLKAHYDYYMRDQFTVRFYGKNQNTFTYGIDNYSGLKIRSVEGNLRIVDRKRGTLLGDSMVKLNHWIPATRTKERRTIDIPSSMPEWKDVEIKDLAIKFQPTAITTMQGKRIDINKIYAYNTEKFNF</sequence>